<sequence>MKKPAITVVIVMGAILAIQYTILVFAVCCKVWERANRSRSDELDSESLSINRFPFLPSYEVAMRENRTSPPNMYTTSTYLDACIVNEIIQDVAG</sequence>
<keyword evidence="1" id="KW-1133">Transmembrane helix</keyword>
<evidence type="ECO:0000256" key="1">
    <source>
        <dbReference type="SAM" id="Phobius"/>
    </source>
</evidence>
<dbReference type="EMBL" id="LSMT01000384">
    <property type="protein sequence ID" value="PFX18941.1"/>
    <property type="molecule type" value="Genomic_DNA"/>
</dbReference>
<keyword evidence="1" id="KW-0472">Membrane</keyword>
<keyword evidence="1" id="KW-0812">Transmembrane</keyword>
<name>A0A2B4RMV2_STYPI</name>
<protein>
    <submittedName>
        <fullName evidence="2">Uncharacterized protein</fullName>
    </submittedName>
</protein>
<reference evidence="3" key="1">
    <citation type="journal article" date="2017" name="bioRxiv">
        <title>Comparative analysis of the genomes of Stylophora pistillata and Acropora digitifera provides evidence for extensive differences between species of corals.</title>
        <authorList>
            <person name="Voolstra C.R."/>
            <person name="Li Y."/>
            <person name="Liew Y.J."/>
            <person name="Baumgarten S."/>
            <person name="Zoccola D."/>
            <person name="Flot J.-F."/>
            <person name="Tambutte S."/>
            <person name="Allemand D."/>
            <person name="Aranda M."/>
        </authorList>
    </citation>
    <scope>NUCLEOTIDE SEQUENCE [LARGE SCALE GENOMIC DNA]</scope>
</reference>
<dbReference type="Proteomes" id="UP000225706">
    <property type="component" value="Unassembled WGS sequence"/>
</dbReference>
<evidence type="ECO:0000313" key="2">
    <source>
        <dbReference type="EMBL" id="PFX18941.1"/>
    </source>
</evidence>
<keyword evidence="3" id="KW-1185">Reference proteome</keyword>
<gene>
    <name evidence="2" type="ORF">AWC38_SpisGene16661</name>
</gene>
<feature type="transmembrane region" description="Helical" evidence="1">
    <location>
        <begin position="6"/>
        <end position="29"/>
    </location>
</feature>
<proteinExistence type="predicted"/>
<organism evidence="2 3">
    <name type="scientific">Stylophora pistillata</name>
    <name type="common">Smooth cauliflower coral</name>
    <dbReference type="NCBI Taxonomy" id="50429"/>
    <lineage>
        <taxon>Eukaryota</taxon>
        <taxon>Metazoa</taxon>
        <taxon>Cnidaria</taxon>
        <taxon>Anthozoa</taxon>
        <taxon>Hexacorallia</taxon>
        <taxon>Scleractinia</taxon>
        <taxon>Astrocoeniina</taxon>
        <taxon>Pocilloporidae</taxon>
        <taxon>Stylophora</taxon>
    </lineage>
</organism>
<accession>A0A2B4RMV2</accession>
<evidence type="ECO:0000313" key="3">
    <source>
        <dbReference type="Proteomes" id="UP000225706"/>
    </source>
</evidence>
<dbReference type="AlphaFoldDB" id="A0A2B4RMV2"/>
<comment type="caution">
    <text evidence="2">The sequence shown here is derived from an EMBL/GenBank/DDBJ whole genome shotgun (WGS) entry which is preliminary data.</text>
</comment>